<comment type="caution">
    <text evidence="1">The sequence shown here is derived from an EMBL/GenBank/DDBJ whole genome shotgun (WGS) entry which is preliminary data.</text>
</comment>
<evidence type="ECO:0000313" key="2">
    <source>
        <dbReference type="Proteomes" id="UP000218231"/>
    </source>
</evidence>
<dbReference type="AlphaFoldDB" id="A0A2A2J8T8"/>
<proteinExistence type="predicted"/>
<evidence type="ECO:0000313" key="1">
    <source>
        <dbReference type="EMBL" id="PAV58200.1"/>
    </source>
</evidence>
<protein>
    <submittedName>
        <fullName evidence="1">Uncharacterized protein</fullName>
    </submittedName>
</protein>
<name>A0A2A2J8T8_9BILA</name>
<accession>A0A2A2J8T8</accession>
<organism evidence="1 2">
    <name type="scientific">Diploscapter pachys</name>
    <dbReference type="NCBI Taxonomy" id="2018661"/>
    <lineage>
        <taxon>Eukaryota</taxon>
        <taxon>Metazoa</taxon>
        <taxon>Ecdysozoa</taxon>
        <taxon>Nematoda</taxon>
        <taxon>Chromadorea</taxon>
        <taxon>Rhabditida</taxon>
        <taxon>Rhabditina</taxon>
        <taxon>Rhabditomorpha</taxon>
        <taxon>Rhabditoidea</taxon>
        <taxon>Rhabditidae</taxon>
        <taxon>Diploscapter</taxon>
    </lineage>
</organism>
<reference evidence="1 2" key="1">
    <citation type="journal article" date="2017" name="Curr. Biol.">
        <title>Genome architecture and evolution of a unichromosomal asexual nematode.</title>
        <authorList>
            <person name="Fradin H."/>
            <person name="Zegar C."/>
            <person name="Gutwein M."/>
            <person name="Lucas J."/>
            <person name="Kovtun M."/>
            <person name="Corcoran D."/>
            <person name="Baugh L.R."/>
            <person name="Kiontke K."/>
            <person name="Gunsalus K."/>
            <person name="Fitch D.H."/>
            <person name="Piano F."/>
        </authorList>
    </citation>
    <scope>NUCLEOTIDE SEQUENCE [LARGE SCALE GENOMIC DNA]</scope>
    <source>
        <strain evidence="1">PF1309</strain>
    </source>
</reference>
<gene>
    <name evidence="1" type="ORF">WR25_00103</name>
</gene>
<sequence length="367" mass="42706">MMSDEEADRSLFQLKMNLSLIPPNHPCRCNLADFLKEQYEIPKVLYCELCNHLEIENRIYYLEHVTGITHWKNVHSAGLKFARSEYEMLLRAIHQTAPDGNWKDFDLERALQLKGEIGDQKIIPFFPGIKITEKGVDQRLTREEVDLLTRKALYGISKVKYIKPMAALIRRVFNMDSHNVCQFCKLTIDTALKFIKHVLSEEHVIIMEKEGRSFEISDYVLLQRAIQASDPASSIEQNDADFLTKDGTVPCAATIKTYPFMRGDKAEDAPLTQNELKEFTKKIRQQLNRMTDDHKSAFAKLLKERFDIPNIFPCVTCRKFINNPLHYIHHVCSKWHLEKALKEPRIVFTGNDYRQIQKAIVDADRQH</sequence>
<keyword evidence="2" id="KW-1185">Reference proteome</keyword>
<dbReference type="Proteomes" id="UP000218231">
    <property type="component" value="Unassembled WGS sequence"/>
</dbReference>
<dbReference type="EMBL" id="LIAE01010597">
    <property type="protein sequence ID" value="PAV58200.1"/>
    <property type="molecule type" value="Genomic_DNA"/>
</dbReference>